<accession>A0A1W1I8S9</accession>
<keyword evidence="2" id="KW-1185">Reference proteome</keyword>
<proteinExistence type="predicted"/>
<evidence type="ECO:0000313" key="1">
    <source>
        <dbReference type="EMBL" id="SLM49203.1"/>
    </source>
</evidence>
<organism evidence="1 2">
    <name type="scientific">Nitrospira japonica</name>
    <dbReference type="NCBI Taxonomy" id="1325564"/>
    <lineage>
        <taxon>Bacteria</taxon>
        <taxon>Pseudomonadati</taxon>
        <taxon>Nitrospirota</taxon>
        <taxon>Nitrospiria</taxon>
        <taxon>Nitrospirales</taxon>
        <taxon>Nitrospiraceae</taxon>
        <taxon>Nitrospira</taxon>
    </lineage>
</organism>
<dbReference type="AlphaFoldDB" id="A0A1W1I8S9"/>
<dbReference type="EMBL" id="LT828648">
    <property type="protein sequence ID" value="SLM49203.1"/>
    <property type="molecule type" value="Genomic_DNA"/>
</dbReference>
<name>A0A1W1I8S9_9BACT</name>
<dbReference type="KEGG" id="nja:NSJP_3036"/>
<evidence type="ECO:0000313" key="2">
    <source>
        <dbReference type="Proteomes" id="UP000192042"/>
    </source>
</evidence>
<sequence>MGRSVPVAGDGEQTNTLKMRTVYMDAKPPQWRDFSLMGVPSTSWSFARKSFVVNHWFSVLIWETLTGPNYWANSHARYHASPPIDYGEVH</sequence>
<dbReference type="Proteomes" id="UP000192042">
    <property type="component" value="Chromosome I"/>
</dbReference>
<gene>
    <name evidence="1" type="ORF">NSJP_3036</name>
</gene>
<protein>
    <submittedName>
        <fullName evidence="1">Uncharacterized protein</fullName>
    </submittedName>
</protein>
<reference evidence="1 2" key="1">
    <citation type="submission" date="2017-03" db="EMBL/GenBank/DDBJ databases">
        <authorList>
            <person name="Afonso C.L."/>
            <person name="Miller P.J."/>
            <person name="Scott M.A."/>
            <person name="Spackman E."/>
            <person name="Goraichik I."/>
            <person name="Dimitrov K.M."/>
            <person name="Suarez D.L."/>
            <person name="Swayne D.E."/>
        </authorList>
    </citation>
    <scope>NUCLEOTIDE SEQUENCE [LARGE SCALE GENOMIC DNA]</scope>
    <source>
        <strain evidence="1">Genome sequencing of Nitrospira japonica strain NJ11</strain>
    </source>
</reference>